<keyword evidence="1" id="KW-0812">Transmembrane</keyword>
<dbReference type="STRING" id="767434.Fraau_0111"/>
<dbReference type="OrthoDB" id="7864109at2"/>
<keyword evidence="1" id="KW-1133">Transmembrane helix</keyword>
<dbReference type="eggNOG" id="COG2165">
    <property type="taxonomic scope" value="Bacteria"/>
</dbReference>
<dbReference type="RefSeq" id="WP_014401617.1">
    <property type="nucleotide sequence ID" value="NC_017033.1"/>
</dbReference>
<organism evidence="2 3">
    <name type="scientific">Frateuria aurantia (strain ATCC 33424 / DSM 6220 / KCTC 2777 / LMG 1558 / NBRC 3245 / NCIMB 13370)</name>
    <name type="common">Acetobacter aurantius</name>
    <dbReference type="NCBI Taxonomy" id="767434"/>
    <lineage>
        <taxon>Bacteria</taxon>
        <taxon>Pseudomonadati</taxon>
        <taxon>Pseudomonadota</taxon>
        <taxon>Gammaproteobacteria</taxon>
        <taxon>Lysobacterales</taxon>
        <taxon>Rhodanobacteraceae</taxon>
        <taxon>Frateuria</taxon>
    </lineage>
</organism>
<name>H8KZV0_FRAAD</name>
<dbReference type="InterPro" id="IPR012902">
    <property type="entry name" value="N_methyl_site"/>
</dbReference>
<dbReference type="NCBIfam" id="TIGR02532">
    <property type="entry name" value="IV_pilin_GFxxxE"/>
    <property type="match status" value="1"/>
</dbReference>
<keyword evidence="1" id="KW-0472">Membrane</keyword>
<dbReference type="AlphaFoldDB" id="H8KZV0"/>
<keyword evidence="3" id="KW-1185">Reference proteome</keyword>
<dbReference type="HOGENOM" id="CLU_161360_0_0_6"/>
<feature type="transmembrane region" description="Helical" evidence="1">
    <location>
        <begin position="13"/>
        <end position="31"/>
    </location>
</feature>
<evidence type="ECO:0000313" key="2">
    <source>
        <dbReference type="EMBL" id="AFC84611.1"/>
    </source>
</evidence>
<dbReference type="PROSITE" id="PS00409">
    <property type="entry name" value="PROKAR_NTER_METHYL"/>
    <property type="match status" value="1"/>
</dbReference>
<gene>
    <name evidence="2" type="ordered locus">Fraau_0111</name>
</gene>
<accession>H8KZV0</accession>
<dbReference type="Pfam" id="PF07963">
    <property type="entry name" value="N_methyl"/>
    <property type="match status" value="1"/>
</dbReference>
<protein>
    <submittedName>
        <fullName evidence="2">Prepilin-type N-terminal cleavage/methylation domain-containing protein</fullName>
    </submittedName>
</protein>
<dbReference type="Proteomes" id="UP000005234">
    <property type="component" value="Chromosome"/>
</dbReference>
<dbReference type="EMBL" id="CP003350">
    <property type="protein sequence ID" value="AFC84611.1"/>
    <property type="molecule type" value="Genomic_DNA"/>
</dbReference>
<evidence type="ECO:0000256" key="1">
    <source>
        <dbReference type="SAM" id="Phobius"/>
    </source>
</evidence>
<proteinExistence type="predicted"/>
<sequence length="132" mass="14324">MGHAQRGFSLLEMIAAIMILAVALTALLMLAGRSRQLHQQAAGQIGRIQEARSLLDAAFAAGPARAGISQGTLQEGGHWRLQTTLLADRASAAGIRLYRLDLQLTWRVAGQARHQRFHTLRIARVPALESVP</sequence>
<dbReference type="KEGG" id="fau:Fraau_0111"/>
<evidence type="ECO:0000313" key="3">
    <source>
        <dbReference type="Proteomes" id="UP000005234"/>
    </source>
</evidence>
<reference evidence="2" key="1">
    <citation type="submission" date="2012-02" db="EMBL/GenBank/DDBJ databases">
        <title>The complete genome of Frateuria aurantia DSM 6220.</title>
        <authorList>
            <consortium name="US DOE Joint Genome Institute (JGI-PGF)"/>
            <person name="Lucas S."/>
            <person name="Copeland A."/>
            <person name="Lapidus A."/>
            <person name="Glavina del Rio T."/>
            <person name="Dalin E."/>
            <person name="Tice H."/>
            <person name="Bruce D."/>
            <person name="Goodwin L."/>
            <person name="Pitluck S."/>
            <person name="Peters L."/>
            <person name="Ovchinnikova G."/>
            <person name="Teshima H."/>
            <person name="Kyrpides N."/>
            <person name="Mavromatis K."/>
            <person name="Ivanova N."/>
            <person name="Brettin T."/>
            <person name="Detter J.C."/>
            <person name="Han C."/>
            <person name="Larimer F."/>
            <person name="Land M."/>
            <person name="Hauser L."/>
            <person name="Markowitz V."/>
            <person name="Cheng J.-F."/>
            <person name="Hugenholtz P."/>
            <person name="Woyke T."/>
            <person name="Wu D."/>
            <person name="Brambilla E."/>
            <person name="Klenk H.-P."/>
            <person name="Eisen J.A."/>
        </authorList>
    </citation>
    <scope>NUCLEOTIDE SEQUENCE</scope>
    <source>
        <strain evidence="2">DSM 6220</strain>
    </source>
</reference>